<proteinExistence type="predicted"/>
<evidence type="ECO:0000313" key="3">
    <source>
        <dbReference type="RefSeq" id="XP_028148494.1"/>
    </source>
</evidence>
<protein>
    <submittedName>
        <fullName evidence="3">Uncharacterized protein LOC114341886</fullName>
    </submittedName>
</protein>
<reference evidence="3" key="1">
    <citation type="submission" date="2025-08" db="UniProtKB">
        <authorList>
            <consortium name="RefSeq"/>
        </authorList>
    </citation>
    <scope>IDENTIFICATION</scope>
    <source>
        <tissue evidence="3">Whole insect</tissue>
    </source>
</reference>
<accession>A0A6P7GFP4</accession>
<gene>
    <name evidence="3" type="primary">LOC114341886</name>
</gene>
<dbReference type="Gene3D" id="3.40.50.1820">
    <property type="entry name" value="alpha/beta hydrolase"/>
    <property type="match status" value="1"/>
</dbReference>
<dbReference type="InterPro" id="IPR029058">
    <property type="entry name" value="AB_hydrolase_fold"/>
</dbReference>
<dbReference type="AlphaFoldDB" id="A0A6P7GFP4"/>
<feature type="domain" description="Carboxylesterase type B" evidence="2">
    <location>
        <begin position="13"/>
        <end position="111"/>
    </location>
</feature>
<dbReference type="SUPFAM" id="SSF53474">
    <property type="entry name" value="alpha/beta-Hydrolases"/>
    <property type="match status" value="1"/>
</dbReference>
<sequence>MNLGLWPQFFNIDLFFRPIHRFVSDVKKYVPNTYLYQFSYKGDVEKILGFNFSGVVHGEDVAYLFKVNLPFSKKDLNVRNKMVKMWSNFCKYSKPIPLPTSSLDSALWLPASITPGPLLFNIDYKSGFILNPYLKKLKFFDNQIYKRYGQGVYDTY</sequence>
<dbReference type="InterPro" id="IPR002018">
    <property type="entry name" value="CarbesteraseB"/>
</dbReference>
<evidence type="ECO:0000256" key="1">
    <source>
        <dbReference type="ARBA" id="ARBA00023180"/>
    </source>
</evidence>
<name>A0A6P7GFP4_DIAVI</name>
<keyword evidence="1" id="KW-0325">Glycoprotein</keyword>
<evidence type="ECO:0000259" key="2">
    <source>
        <dbReference type="Pfam" id="PF00135"/>
    </source>
</evidence>
<dbReference type="InParanoid" id="A0A6P7GFP4"/>
<organism evidence="3">
    <name type="scientific">Diabrotica virgifera virgifera</name>
    <name type="common">western corn rootworm</name>
    <dbReference type="NCBI Taxonomy" id="50390"/>
    <lineage>
        <taxon>Eukaryota</taxon>
        <taxon>Metazoa</taxon>
        <taxon>Ecdysozoa</taxon>
        <taxon>Arthropoda</taxon>
        <taxon>Hexapoda</taxon>
        <taxon>Insecta</taxon>
        <taxon>Pterygota</taxon>
        <taxon>Neoptera</taxon>
        <taxon>Endopterygota</taxon>
        <taxon>Coleoptera</taxon>
        <taxon>Polyphaga</taxon>
        <taxon>Cucujiformia</taxon>
        <taxon>Chrysomeloidea</taxon>
        <taxon>Chrysomelidae</taxon>
        <taxon>Galerucinae</taxon>
        <taxon>Diabroticina</taxon>
        <taxon>Diabroticites</taxon>
        <taxon>Diabrotica</taxon>
    </lineage>
</organism>
<dbReference type="RefSeq" id="XP_028148494.1">
    <property type="nucleotide sequence ID" value="XM_028292693.1"/>
</dbReference>
<dbReference type="Pfam" id="PF00135">
    <property type="entry name" value="COesterase"/>
    <property type="match status" value="1"/>
</dbReference>